<dbReference type="Gene3D" id="3.50.50.60">
    <property type="entry name" value="FAD/NAD(P)-binding domain"/>
    <property type="match status" value="1"/>
</dbReference>
<evidence type="ECO:0000313" key="5">
    <source>
        <dbReference type="Proteomes" id="UP001162885"/>
    </source>
</evidence>
<evidence type="ECO:0000256" key="1">
    <source>
        <dbReference type="ARBA" id="ARBA00005995"/>
    </source>
</evidence>
<dbReference type="EMBL" id="CP060016">
    <property type="protein sequence ID" value="UNC03100.1"/>
    <property type="molecule type" value="Genomic_DNA"/>
</dbReference>
<feature type="region of interest" description="Disordered" evidence="2">
    <location>
        <begin position="1"/>
        <end position="24"/>
    </location>
</feature>
<feature type="domain" description="Amine oxidase" evidence="3">
    <location>
        <begin position="18"/>
        <end position="79"/>
    </location>
</feature>
<comment type="similarity">
    <text evidence="1">Belongs to the flavin monoamine oxidase family.</text>
</comment>
<feature type="domain" description="Amine oxidase" evidence="3">
    <location>
        <begin position="80"/>
        <end position="111"/>
    </location>
</feature>
<sequence>MTLSRGRDSDGLRQAARRPRGGPGHLCVLVGGPAARDLDVLSVDARRKAVLEPLIGHIGPEVLDPVSWHEKSWHTDEYVGDIHWAGTETASDHAGYIEGAIESGLRVAQEVAQALAVTAS</sequence>
<dbReference type="InterPro" id="IPR050703">
    <property type="entry name" value="Flavin_MAO"/>
</dbReference>
<organism evidence="4 5">
    <name type="scientific">Mycolicibacterium boenickei</name>
    <dbReference type="NCBI Taxonomy" id="146017"/>
    <lineage>
        <taxon>Bacteria</taxon>
        <taxon>Bacillati</taxon>
        <taxon>Actinomycetota</taxon>
        <taxon>Actinomycetes</taxon>
        <taxon>Mycobacteriales</taxon>
        <taxon>Mycobacteriaceae</taxon>
        <taxon>Mycolicibacterium</taxon>
    </lineage>
</organism>
<name>A0AAX3A6D6_9MYCO</name>
<accession>A0AAX3A6D6</accession>
<dbReference type="InterPro" id="IPR036188">
    <property type="entry name" value="FAD/NAD-bd_sf"/>
</dbReference>
<dbReference type="AlphaFoldDB" id="A0AAX3A6D6"/>
<reference evidence="4 5" key="1">
    <citation type="journal article" date="2022" name="BMC Genomics">
        <title>Comparative genome analysis of mycobacteria focusing on tRNA and non-coding RNA.</title>
        <authorList>
            <person name="Behra P.R.K."/>
            <person name="Pettersson B.M.F."/>
            <person name="Ramesh M."/>
            <person name="Das S."/>
            <person name="Dasgupta S."/>
            <person name="Kirsebom L.A."/>
        </authorList>
    </citation>
    <scope>NUCLEOTIDE SEQUENCE [LARGE SCALE GENOMIC DNA]</scope>
    <source>
        <strain evidence="4 5">DSM 44677</strain>
    </source>
</reference>
<dbReference type="Pfam" id="PF01593">
    <property type="entry name" value="Amino_oxidase"/>
    <property type="match status" value="2"/>
</dbReference>
<feature type="compositionally biased region" description="Basic and acidic residues" evidence="2">
    <location>
        <begin position="1"/>
        <end position="11"/>
    </location>
</feature>
<protein>
    <submittedName>
        <fullName evidence="4">FAD-dependent oxidoreductase</fullName>
    </submittedName>
</protein>
<dbReference type="PANTHER" id="PTHR43563:SF1">
    <property type="entry name" value="AMINE OXIDASE [FLAVIN-CONTAINING] B"/>
    <property type="match status" value="1"/>
</dbReference>
<evidence type="ECO:0000259" key="3">
    <source>
        <dbReference type="Pfam" id="PF01593"/>
    </source>
</evidence>
<dbReference type="InterPro" id="IPR002937">
    <property type="entry name" value="Amino_oxidase"/>
</dbReference>
<dbReference type="RefSeq" id="WP_109552050.1">
    <property type="nucleotide sequence ID" value="NZ_FUWC01000004.1"/>
</dbReference>
<proteinExistence type="inferred from homology"/>
<dbReference type="PANTHER" id="PTHR43563">
    <property type="entry name" value="AMINE OXIDASE"/>
    <property type="match status" value="1"/>
</dbReference>
<dbReference type="SUPFAM" id="SSF51905">
    <property type="entry name" value="FAD/NAD(P)-binding domain"/>
    <property type="match status" value="1"/>
</dbReference>
<gene>
    <name evidence="4" type="ORF">H5U98_22225</name>
</gene>
<evidence type="ECO:0000313" key="4">
    <source>
        <dbReference type="EMBL" id="UNC03100.1"/>
    </source>
</evidence>
<dbReference type="GO" id="GO:0016491">
    <property type="term" value="F:oxidoreductase activity"/>
    <property type="evidence" value="ECO:0007669"/>
    <property type="project" value="InterPro"/>
</dbReference>
<evidence type="ECO:0000256" key="2">
    <source>
        <dbReference type="SAM" id="MobiDB-lite"/>
    </source>
</evidence>
<dbReference type="Proteomes" id="UP001162885">
    <property type="component" value="Chromosome"/>
</dbReference>
<dbReference type="SUPFAM" id="SSF54373">
    <property type="entry name" value="FAD-linked reductases, C-terminal domain"/>
    <property type="match status" value="1"/>
</dbReference>